<feature type="transmembrane region" description="Helical" evidence="7">
    <location>
        <begin position="97"/>
        <end position="116"/>
    </location>
</feature>
<feature type="transmembrane region" description="Helical" evidence="7">
    <location>
        <begin position="12"/>
        <end position="34"/>
    </location>
</feature>
<dbReference type="Pfam" id="PF03601">
    <property type="entry name" value="Cons_hypoth698"/>
    <property type="match status" value="1"/>
</dbReference>
<feature type="transmembrane region" description="Helical" evidence="7">
    <location>
        <begin position="159"/>
        <end position="179"/>
    </location>
</feature>
<keyword evidence="9" id="KW-1185">Reference proteome</keyword>
<feature type="transmembrane region" description="Helical" evidence="7">
    <location>
        <begin position="277"/>
        <end position="298"/>
    </location>
</feature>
<keyword evidence="4 7" id="KW-0812">Transmembrane</keyword>
<organism evidence="8 9">
    <name type="scientific">Paenirhodobacter enshiensis</name>
    <dbReference type="NCBI Taxonomy" id="1105367"/>
    <lineage>
        <taxon>Bacteria</taxon>
        <taxon>Pseudomonadati</taxon>
        <taxon>Pseudomonadota</taxon>
        <taxon>Alphaproteobacteria</taxon>
        <taxon>Rhodobacterales</taxon>
        <taxon>Rhodobacter group</taxon>
        <taxon>Paenirhodobacter</taxon>
    </lineage>
</organism>
<protein>
    <recommendedName>
        <fullName evidence="10">Sulfate exporter family transporter</fullName>
    </recommendedName>
</protein>
<keyword evidence="5 7" id="KW-1133">Transmembrane helix</keyword>
<dbReference type="EMBL" id="JFZB01000003">
    <property type="protein sequence ID" value="KFI29775.1"/>
    <property type="molecule type" value="Genomic_DNA"/>
</dbReference>
<feature type="transmembrane region" description="Helical" evidence="7">
    <location>
        <begin position="191"/>
        <end position="210"/>
    </location>
</feature>
<dbReference type="AlphaFoldDB" id="A0A086Y675"/>
<evidence type="ECO:0000256" key="6">
    <source>
        <dbReference type="ARBA" id="ARBA00023136"/>
    </source>
</evidence>
<reference evidence="8 9" key="1">
    <citation type="submission" date="2014-03" db="EMBL/GenBank/DDBJ databases">
        <title>Genome of Paenirhodobacter enshiensis DW2-9.</title>
        <authorList>
            <person name="Wang D."/>
            <person name="Wang G."/>
        </authorList>
    </citation>
    <scope>NUCLEOTIDE SEQUENCE [LARGE SCALE GENOMIC DNA]</scope>
    <source>
        <strain evidence="8 9">DW2-9</strain>
    </source>
</reference>
<dbReference type="GO" id="GO:0005886">
    <property type="term" value="C:plasma membrane"/>
    <property type="evidence" value="ECO:0007669"/>
    <property type="project" value="UniProtKB-SubCell"/>
</dbReference>
<feature type="transmembrane region" description="Helical" evidence="7">
    <location>
        <begin position="222"/>
        <end position="241"/>
    </location>
</feature>
<dbReference type="InterPro" id="IPR018383">
    <property type="entry name" value="UPF0324_pro"/>
</dbReference>
<dbReference type="PANTHER" id="PTHR30106:SF2">
    <property type="entry name" value="UPF0324 INNER MEMBRANE PROTEIN YEIH"/>
    <property type="match status" value="1"/>
</dbReference>
<comment type="similarity">
    <text evidence="2">Belongs to the UPF0324 family.</text>
</comment>
<dbReference type="PANTHER" id="PTHR30106">
    <property type="entry name" value="INNER MEMBRANE PROTEIN YEIH-RELATED"/>
    <property type="match status" value="1"/>
</dbReference>
<evidence type="ECO:0000256" key="5">
    <source>
        <dbReference type="ARBA" id="ARBA00022989"/>
    </source>
</evidence>
<accession>A0A086Y675</accession>
<evidence type="ECO:0000313" key="8">
    <source>
        <dbReference type="EMBL" id="KFI29775.1"/>
    </source>
</evidence>
<keyword evidence="3" id="KW-1003">Cell membrane</keyword>
<dbReference type="Proteomes" id="UP000028824">
    <property type="component" value="Unassembled WGS sequence"/>
</dbReference>
<evidence type="ECO:0000256" key="3">
    <source>
        <dbReference type="ARBA" id="ARBA00022475"/>
    </source>
</evidence>
<sequence>MATAFMDGEPGALRRFGPGLAVSFALAVAATLVWKLSGEPVLASPMVIAMVVGMVLRNAGLTGAGLAPGNAIALRPVLRTGIVLLGFRLTLGDIGALGGWGLAMIVTVVTLTFVLTRRMGRVLGVSPQLSELIAAGTSICGASAVLGVNTVTRARDEDVAYAIACVTIFGSLSMLGYPLLQSVLGFDDHAYGLWVGASLHEVAQAVGAGLSVSDTAGETATIAKLSRVVLLAPLILGLGLIRHEARGPGRGQPVPLFVLGFLAAVIVNTVLPLPKAVVTGLLDASGFMLAMALGAMGLETSLAQLRREGLRPLLLGAFGWLFIATAGATGVFLLLRFTA</sequence>
<dbReference type="RefSeq" id="WP_081880246.1">
    <property type="nucleotide sequence ID" value="NZ_JFZB01000003.1"/>
</dbReference>
<evidence type="ECO:0000256" key="1">
    <source>
        <dbReference type="ARBA" id="ARBA00004651"/>
    </source>
</evidence>
<evidence type="ECO:0000256" key="2">
    <source>
        <dbReference type="ARBA" id="ARBA00007977"/>
    </source>
</evidence>
<name>A0A086Y675_9RHOB</name>
<comment type="caution">
    <text evidence="8">The sequence shown here is derived from an EMBL/GenBank/DDBJ whole genome shotgun (WGS) entry which is preliminary data.</text>
</comment>
<feature type="transmembrane region" description="Helical" evidence="7">
    <location>
        <begin position="253"/>
        <end position="271"/>
    </location>
</feature>
<evidence type="ECO:0000256" key="4">
    <source>
        <dbReference type="ARBA" id="ARBA00022692"/>
    </source>
</evidence>
<evidence type="ECO:0000256" key="7">
    <source>
        <dbReference type="SAM" id="Phobius"/>
    </source>
</evidence>
<dbReference type="eggNOG" id="COG2855">
    <property type="taxonomic scope" value="Bacteria"/>
</dbReference>
<keyword evidence="6 7" id="KW-0472">Membrane</keyword>
<evidence type="ECO:0000313" key="9">
    <source>
        <dbReference type="Proteomes" id="UP000028824"/>
    </source>
</evidence>
<evidence type="ECO:0008006" key="10">
    <source>
        <dbReference type="Google" id="ProtNLM"/>
    </source>
</evidence>
<gene>
    <name evidence="8" type="ORF">CG50_09080</name>
</gene>
<comment type="subcellular location">
    <subcellularLocation>
        <location evidence="1">Cell membrane</location>
        <topology evidence="1">Multi-pass membrane protein</topology>
    </subcellularLocation>
</comment>
<proteinExistence type="inferred from homology"/>
<feature type="transmembrane region" description="Helical" evidence="7">
    <location>
        <begin position="310"/>
        <end position="335"/>
    </location>
</feature>